<feature type="coiled-coil region" evidence="6">
    <location>
        <begin position="680"/>
        <end position="718"/>
    </location>
</feature>
<evidence type="ECO:0000259" key="8">
    <source>
        <dbReference type="PROSITE" id="PS50111"/>
    </source>
</evidence>
<dbReference type="Pfam" id="PF08447">
    <property type="entry name" value="PAS_3"/>
    <property type="match status" value="1"/>
</dbReference>
<reference evidence="13 14" key="1">
    <citation type="submission" date="2019-06" db="EMBL/GenBank/DDBJ databases">
        <title>Draft genome of Aliikangiella marina GYP-15.</title>
        <authorList>
            <person name="Wang G."/>
        </authorList>
    </citation>
    <scope>NUCLEOTIDE SEQUENCE [LARGE SCALE GENOMIC DNA]</scope>
    <source>
        <strain evidence="13 14">GYP-15</strain>
    </source>
</reference>
<dbReference type="SUPFAM" id="SSF58104">
    <property type="entry name" value="Methyl-accepting chemotaxis protein (MCP) signaling domain"/>
    <property type="match status" value="1"/>
</dbReference>
<dbReference type="Pfam" id="PF00015">
    <property type="entry name" value="MCPsignal"/>
    <property type="match status" value="1"/>
</dbReference>
<accession>A0A545TDQ9</accession>
<feature type="compositionally biased region" description="Polar residues" evidence="7">
    <location>
        <begin position="746"/>
        <end position="756"/>
    </location>
</feature>
<comment type="subcellular location">
    <subcellularLocation>
        <location evidence="1">Membrane</location>
    </subcellularLocation>
</comment>
<dbReference type="InterPro" id="IPR051310">
    <property type="entry name" value="MCP_chemotaxis"/>
</dbReference>
<evidence type="ECO:0000259" key="9">
    <source>
        <dbReference type="PROSITE" id="PS50112"/>
    </source>
</evidence>
<dbReference type="GO" id="GO:0006935">
    <property type="term" value="P:chemotaxis"/>
    <property type="evidence" value="ECO:0007669"/>
    <property type="project" value="InterPro"/>
</dbReference>
<dbReference type="GO" id="GO:0007165">
    <property type="term" value="P:signal transduction"/>
    <property type="evidence" value="ECO:0007669"/>
    <property type="project" value="UniProtKB-KW"/>
</dbReference>
<dbReference type="FunFam" id="1.10.287.950:FF:000001">
    <property type="entry name" value="Methyl-accepting chemotaxis sensory transducer"/>
    <property type="match status" value="1"/>
</dbReference>
<feature type="domain" description="PAC" evidence="10">
    <location>
        <begin position="85"/>
        <end position="137"/>
    </location>
</feature>
<dbReference type="SMART" id="SM00283">
    <property type="entry name" value="MA"/>
    <property type="match status" value="1"/>
</dbReference>
<dbReference type="SMART" id="SM00091">
    <property type="entry name" value="PAS"/>
    <property type="match status" value="3"/>
</dbReference>
<evidence type="ECO:0000256" key="5">
    <source>
        <dbReference type="PROSITE-ProRule" id="PRU00284"/>
    </source>
</evidence>
<dbReference type="Gene3D" id="1.10.287.950">
    <property type="entry name" value="Methyl-accepting chemotaxis protein"/>
    <property type="match status" value="1"/>
</dbReference>
<feature type="domain" description="T-SNARE coiled-coil homology" evidence="11">
    <location>
        <begin position="639"/>
        <end position="701"/>
    </location>
</feature>
<dbReference type="PROSITE" id="PS50885">
    <property type="entry name" value="HAMP"/>
    <property type="match status" value="1"/>
</dbReference>
<feature type="domain" description="PAS" evidence="9">
    <location>
        <begin position="261"/>
        <end position="296"/>
    </location>
</feature>
<feature type="domain" description="Methyl-accepting transducer" evidence="8">
    <location>
        <begin position="480"/>
        <end position="709"/>
    </location>
</feature>
<dbReference type="CDD" id="cd11386">
    <property type="entry name" value="MCP_signal"/>
    <property type="match status" value="1"/>
</dbReference>
<dbReference type="GO" id="GO:0004888">
    <property type="term" value="F:transmembrane signaling receptor activity"/>
    <property type="evidence" value="ECO:0007669"/>
    <property type="project" value="InterPro"/>
</dbReference>
<evidence type="ECO:0000313" key="14">
    <source>
        <dbReference type="Proteomes" id="UP000317839"/>
    </source>
</evidence>
<evidence type="ECO:0000259" key="11">
    <source>
        <dbReference type="PROSITE" id="PS50192"/>
    </source>
</evidence>
<dbReference type="InterPro" id="IPR013655">
    <property type="entry name" value="PAS_fold_3"/>
</dbReference>
<feature type="region of interest" description="Disordered" evidence="7">
    <location>
        <begin position="482"/>
        <end position="513"/>
    </location>
</feature>
<comment type="similarity">
    <text evidence="4">Belongs to the methyl-accepting chemotaxis (MCP) protein family.</text>
</comment>
<dbReference type="InterPro" id="IPR004089">
    <property type="entry name" value="MCPsignal_dom"/>
</dbReference>
<evidence type="ECO:0000256" key="2">
    <source>
        <dbReference type="ARBA" id="ARBA00022481"/>
    </source>
</evidence>
<evidence type="ECO:0000256" key="4">
    <source>
        <dbReference type="ARBA" id="ARBA00029447"/>
    </source>
</evidence>
<evidence type="ECO:0000256" key="3">
    <source>
        <dbReference type="ARBA" id="ARBA00023224"/>
    </source>
</evidence>
<dbReference type="GO" id="GO:0005886">
    <property type="term" value="C:plasma membrane"/>
    <property type="evidence" value="ECO:0007669"/>
    <property type="project" value="TreeGrafter"/>
</dbReference>
<keyword evidence="6" id="KW-0175">Coiled coil</keyword>
<evidence type="ECO:0000313" key="13">
    <source>
        <dbReference type="EMBL" id="TQV75340.1"/>
    </source>
</evidence>
<gene>
    <name evidence="13" type="ORF">FLL45_10430</name>
</gene>
<name>A0A545TDQ9_9GAMM</name>
<feature type="domain" description="HAMP" evidence="12">
    <location>
        <begin position="423"/>
        <end position="475"/>
    </location>
</feature>
<evidence type="ECO:0000259" key="10">
    <source>
        <dbReference type="PROSITE" id="PS50113"/>
    </source>
</evidence>
<keyword evidence="14" id="KW-1185">Reference proteome</keyword>
<dbReference type="InterPro" id="IPR035965">
    <property type="entry name" value="PAS-like_dom_sf"/>
</dbReference>
<feature type="domain" description="PAS" evidence="9">
    <location>
        <begin position="9"/>
        <end position="56"/>
    </location>
</feature>
<dbReference type="Proteomes" id="UP000317839">
    <property type="component" value="Unassembled WGS sequence"/>
</dbReference>
<dbReference type="PROSITE" id="PS50113">
    <property type="entry name" value="PAC"/>
    <property type="match status" value="1"/>
</dbReference>
<dbReference type="Gene3D" id="3.30.450.20">
    <property type="entry name" value="PAS domain"/>
    <property type="match status" value="3"/>
</dbReference>
<dbReference type="CDD" id="cd00130">
    <property type="entry name" value="PAS"/>
    <property type="match status" value="1"/>
</dbReference>
<keyword evidence="2" id="KW-0488">Methylation</keyword>
<feature type="compositionally biased region" description="Polar residues" evidence="7">
    <location>
        <begin position="483"/>
        <end position="513"/>
    </location>
</feature>
<keyword evidence="3 5" id="KW-0807">Transducer</keyword>
<dbReference type="Pfam" id="PF18947">
    <property type="entry name" value="HAMP_2"/>
    <property type="match status" value="1"/>
</dbReference>
<proteinExistence type="inferred from homology"/>
<dbReference type="OrthoDB" id="9765776at2"/>
<comment type="caution">
    <text evidence="13">The sequence shown here is derived from an EMBL/GenBank/DDBJ whole genome shotgun (WGS) entry which is preliminary data.</text>
</comment>
<evidence type="ECO:0000256" key="1">
    <source>
        <dbReference type="ARBA" id="ARBA00004370"/>
    </source>
</evidence>
<dbReference type="Pfam" id="PF13188">
    <property type="entry name" value="PAS_8"/>
    <property type="match status" value="2"/>
</dbReference>
<dbReference type="PANTHER" id="PTHR43531">
    <property type="entry name" value="PROTEIN ICFG"/>
    <property type="match status" value="1"/>
</dbReference>
<dbReference type="PROSITE" id="PS50112">
    <property type="entry name" value="PAS"/>
    <property type="match status" value="2"/>
</dbReference>
<dbReference type="NCBIfam" id="TIGR00229">
    <property type="entry name" value="sensory_box"/>
    <property type="match status" value="1"/>
</dbReference>
<dbReference type="RefSeq" id="WP_142941955.1">
    <property type="nucleotide sequence ID" value="NZ_VIKR01000002.1"/>
</dbReference>
<dbReference type="InterPro" id="IPR000700">
    <property type="entry name" value="PAS-assoc_C"/>
</dbReference>
<dbReference type="InterPro" id="IPR001610">
    <property type="entry name" value="PAC"/>
</dbReference>
<sequence length="765" mass="84335">MDTQDKSEKIKEFEGLVEAIRKSQAVIEFNMDGSIIEANDLFLDAMGYTLDEIKGKHHSIFVEDAYAASEDYKSFWRNLNQGNFDSGEYKRKDKRGNDVWIQATYNPVLDKKGKPYKVVKFASDITEQKKLFHSVSRMQAAVEGSQTALMMVDTDLNVTYCNKATYRLLKFLEPTMQSIWPGFKANEDYMIGKCIDDFHKEPAHQRKLLGDPKNLPYSTNIMIGDYTIRLNVCAIIDAQGKHVGSSLEWDNITEQVANEKQVGRLVSAVEGMTTNLMMADADGNINYMNPAVEQMLRKREAGIKTVLPHFEVDKVVGSNYDIFHKNPSHQRNLLKPENLPYASDIRVGDLSFKLTAVALKDKSGNHLGSAVEWIDTTEMVNAQEQVEMLIAQASRGELRERLDAEQFDGFMKNLSLGINSMLDTMVEPMENCQGVLEELAAGNLQRSMDGEYHGAFNQLQSSINTSIENLRNMVGEIMEAASHVSTSSREITQGNTDLSQRTEEQASSLEETASSMEELTSTVAENAEAANKANRLSVETMSLAESGGDVVTEAISAMKDIDDASREISDIIGVIDEIAFQTNLLALNAAVEAARAGDQGRGFAVVAAEVRNLAQRSASAAKDIKSLIKNSVAKVEQGSQLVNDSGNKLTDIVSSVRNVVQLVKEISNASEEQSSGIQQINQAVSQMDNMTQQNSALVEEAAASAESLNEQAASLMELMSFFKTGDEAGAKSEEIKSPLKTKPTRRATSSPKSMSAPSDDEWEEF</sequence>
<dbReference type="InterPro" id="IPR003660">
    <property type="entry name" value="HAMP_dom"/>
</dbReference>
<dbReference type="InterPro" id="IPR000727">
    <property type="entry name" value="T_SNARE_dom"/>
</dbReference>
<evidence type="ECO:0000256" key="6">
    <source>
        <dbReference type="SAM" id="Coils"/>
    </source>
</evidence>
<dbReference type="EMBL" id="VIKR01000002">
    <property type="protein sequence ID" value="TQV75340.1"/>
    <property type="molecule type" value="Genomic_DNA"/>
</dbReference>
<dbReference type="InterPro" id="IPR004090">
    <property type="entry name" value="Chemotax_Me-accpt_rcpt"/>
</dbReference>
<organism evidence="13 14">
    <name type="scientific">Aliikangiella marina</name>
    <dbReference type="NCBI Taxonomy" id="1712262"/>
    <lineage>
        <taxon>Bacteria</taxon>
        <taxon>Pseudomonadati</taxon>
        <taxon>Pseudomonadota</taxon>
        <taxon>Gammaproteobacteria</taxon>
        <taxon>Oceanospirillales</taxon>
        <taxon>Pleioneaceae</taxon>
        <taxon>Aliikangiella</taxon>
    </lineage>
</organism>
<dbReference type="SUPFAM" id="SSF55785">
    <property type="entry name" value="PYP-like sensor domain (PAS domain)"/>
    <property type="match status" value="2"/>
</dbReference>
<dbReference type="InterPro" id="IPR000014">
    <property type="entry name" value="PAS"/>
</dbReference>
<dbReference type="SMART" id="SM00086">
    <property type="entry name" value="PAC"/>
    <property type="match status" value="1"/>
</dbReference>
<dbReference type="AlphaFoldDB" id="A0A545TDQ9"/>
<evidence type="ECO:0000256" key="7">
    <source>
        <dbReference type="SAM" id="MobiDB-lite"/>
    </source>
</evidence>
<dbReference type="PANTHER" id="PTHR43531:SF14">
    <property type="entry name" value="METHYL-ACCEPTING CHEMOTAXIS PROTEIN I-RELATED"/>
    <property type="match status" value="1"/>
</dbReference>
<evidence type="ECO:0000259" key="12">
    <source>
        <dbReference type="PROSITE" id="PS50885"/>
    </source>
</evidence>
<feature type="region of interest" description="Disordered" evidence="7">
    <location>
        <begin position="727"/>
        <end position="765"/>
    </location>
</feature>
<dbReference type="PRINTS" id="PR00260">
    <property type="entry name" value="CHEMTRNSDUCR"/>
</dbReference>
<dbReference type="PROSITE" id="PS50111">
    <property type="entry name" value="CHEMOTAXIS_TRANSDUC_2"/>
    <property type="match status" value="1"/>
</dbReference>
<dbReference type="PROSITE" id="PS50192">
    <property type="entry name" value="T_SNARE"/>
    <property type="match status" value="1"/>
</dbReference>
<feature type="compositionally biased region" description="Basic and acidic residues" evidence="7">
    <location>
        <begin position="727"/>
        <end position="737"/>
    </location>
</feature>
<protein>
    <submittedName>
        <fullName evidence="13">PAS domain S-box protein</fullName>
    </submittedName>
</protein>